<dbReference type="SMART" id="SM00448">
    <property type="entry name" value="REC"/>
    <property type="match status" value="1"/>
</dbReference>
<feature type="domain" description="HTH cro/C1-type" evidence="9">
    <location>
        <begin position="444"/>
        <end position="462"/>
    </location>
</feature>
<dbReference type="PANTHER" id="PTHR43280:SF2">
    <property type="entry name" value="HTH-TYPE TRANSCRIPTIONAL REGULATOR EXSA"/>
    <property type="match status" value="1"/>
</dbReference>
<dbReference type="PROSITE" id="PS01124">
    <property type="entry name" value="HTH_ARAC_FAMILY_2"/>
    <property type="match status" value="1"/>
</dbReference>
<keyword evidence="3" id="KW-0238">DNA-binding</keyword>
<dbReference type="PROSITE" id="PS50943">
    <property type="entry name" value="HTH_CROC1"/>
    <property type="match status" value="1"/>
</dbReference>
<dbReference type="Pfam" id="PF12833">
    <property type="entry name" value="HTH_18"/>
    <property type="match status" value="1"/>
</dbReference>
<dbReference type="Pfam" id="PF17853">
    <property type="entry name" value="GGDEF_2"/>
    <property type="match status" value="1"/>
</dbReference>
<dbReference type="GO" id="GO:0000160">
    <property type="term" value="P:phosphorelay signal transduction system"/>
    <property type="evidence" value="ECO:0007669"/>
    <property type="project" value="InterPro"/>
</dbReference>
<dbReference type="SUPFAM" id="SSF52172">
    <property type="entry name" value="CheY-like"/>
    <property type="match status" value="1"/>
</dbReference>
<feature type="modified residue" description="4-aspartylphosphate" evidence="6">
    <location>
        <position position="68"/>
    </location>
</feature>
<dbReference type="Proteomes" id="UP000214760">
    <property type="component" value="Unassembled WGS sequence"/>
</dbReference>
<evidence type="ECO:0000256" key="4">
    <source>
        <dbReference type="ARBA" id="ARBA00023163"/>
    </source>
</evidence>
<accession>A0A1I6IA77</accession>
<dbReference type="InterPro" id="IPR009057">
    <property type="entry name" value="Homeodomain-like_sf"/>
</dbReference>
<proteinExistence type="predicted"/>
<keyword evidence="6" id="KW-0597">Phosphoprotein</keyword>
<dbReference type="SUPFAM" id="SSF46689">
    <property type="entry name" value="Homeodomain-like"/>
    <property type="match status" value="2"/>
</dbReference>
<dbReference type="InterPro" id="IPR041522">
    <property type="entry name" value="CdaR_GGDEF"/>
</dbReference>
<dbReference type="PROSITE" id="PS50110">
    <property type="entry name" value="RESPONSE_REGULATORY"/>
    <property type="match status" value="1"/>
</dbReference>
<evidence type="ECO:0000259" key="7">
    <source>
        <dbReference type="PROSITE" id="PS01124"/>
    </source>
</evidence>
<feature type="domain" description="HTH araC/xylS-type" evidence="7">
    <location>
        <begin position="430"/>
        <end position="527"/>
    </location>
</feature>
<dbReference type="AlphaFoldDB" id="A0A1I6IA77"/>
<evidence type="ECO:0000313" key="11">
    <source>
        <dbReference type="Proteomes" id="UP000214760"/>
    </source>
</evidence>
<name>A0A1I6IA77_9FIRM</name>
<dbReference type="CDD" id="cd17536">
    <property type="entry name" value="REC_YesN-like"/>
    <property type="match status" value="1"/>
</dbReference>
<evidence type="ECO:0000259" key="9">
    <source>
        <dbReference type="PROSITE" id="PS50943"/>
    </source>
</evidence>
<evidence type="ECO:0000256" key="2">
    <source>
        <dbReference type="ARBA" id="ARBA00023015"/>
    </source>
</evidence>
<evidence type="ECO:0000259" key="8">
    <source>
        <dbReference type="PROSITE" id="PS50110"/>
    </source>
</evidence>
<reference evidence="10 11" key="1">
    <citation type="submission" date="2016-10" db="EMBL/GenBank/DDBJ databases">
        <authorList>
            <person name="de Groot N.N."/>
        </authorList>
    </citation>
    <scope>NUCLEOTIDE SEQUENCE [LARGE SCALE GENOMIC DNA]</scope>
    <source>
        <strain evidence="10 11">F</strain>
    </source>
</reference>
<gene>
    <name evidence="10" type="ORF">SAMN02910262_00110</name>
</gene>
<dbReference type="GO" id="GO:0003700">
    <property type="term" value="F:DNA-binding transcription factor activity"/>
    <property type="evidence" value="ECO:0007669"/>
    <property type="project" value="InterPro"/>
</dbReference>
<dbReference type="Pfam" id="PF00072">
    <property type="entry name" value="Response_reg"/>
    <property type="match status" value="1"/>
</dbReference>
<evidence type="ECO:0000256" key="1">
    <source>
        <dbReference type="ARBA" id="ARBA00018672"/>
    </source>
</evidence>
<dbReference type="GO" id="GO:0043565">
    <property type="term" value="F:sequence-specific DNA binding"/>
    <property type="evidence" value="ECO:0007669"/>
    <property type="project" value="InterPro"/>
</dbReference>
<evidence type="ECO:0000256" key="6">
    <source>
        <dbReference type="PROSITE-ProRule" id="PRU00169"/>
    </source>
</evidence>
<dbReference type="PANTHER" id="PTHR43280">
    <property type="entry name" value="ARAC-FAMILY TRANSCRIPTIONAL REGULATOR"/>
    <property type="match status" value="1"/>
</dbReference>
<dbReference type="EMBL" id="FOZC01000001">
    <property type="protein sequence ID" value="SFR63662.1"/>
    <property type="molecule type" value="Genomic_DNA"/>
</dbReference>
<protein>
    <recommendedName>
        <fullName evidence="1">Stage 0 sporulation protein A homolog</fullName>
    </recommendedName>
</protein>
<dbReference type="Gene3D" id="3.40.50.2300">
    <property type="match status" value="1"/>
</dbReference>
<evidence type="ECO:0000256" key="5">
    <source>
        <dbReference type="ARBA" id="ARBA00024867"/>
    </source>
</evidence>
<dbReference type="InterPro" id="IPR018060">
    <property type="entry name" value="HTH_AraC"/>
</dbReference>
<feature type="domain" description="Response regulatory" evidence="8">
    <location>
        <begin position="16"/>
        <end position="133"/>
    </location>
</feature>
<keyword evidence="2" id="KW-0805">Transcription regulation</keyword>
<dbReference type="InterPro" id="IPR011006">
    <property type="entry name" value="CheY-like_superfamily"/>
</dbReference>
<comment type="function">
    <text evidence="5">May play the central regulatory role in sporulation. It may be an element of the effector pathway responsible for the activation of sporulation genes in response to nutritional stress. Spo0A may act in concert with spo0H (a sigma factor) to control the expression of some genes that are critical to the sporulation process.</text>
</comment>
<dbReference type="Gene3D" id="1.10.10.60">
    <property type="entry name" value="Homeodomain-like"/>
    <property type="match status" value="2"/>
</dbReference>
<evidence type="ECO:0000256" key="3">
    <source>
        <dbReference type="ARBA" id="ARBA00023125"/>
    </source>
</evidence>
<keyword evidence="4" id="KW-0804">Transcription</keyword>
<evidence type="ECO:0000313" key="10">
    <source>
        <dbReference type="EMBL" id="SFR63662.1"/>
    </source>
</evidence>
<dbReference type="SMART" id="SM00342">
    <property type="entry name" value="HTH_ARAC"/>
    <property type="match status" value="1"/>
</dbReference>
<organism evidence="10 11">
    <name type="scientific">[Clostridium] aminophilum</name>
    <dbReference type="NCBI Taxonomy" id="1526"/>
    <lineage>
        <taxon>Bacteria</taxon>
        <taxon>Bacillati</taxon>
        <taxon>Bacillota</taxon>
        <taxon>Clostridia</taxon>
        <taxon>Lachnospirales</taxon>
        <taxon>Lachnospiraceae</taxon>
    </lineage>
</organism>
<sequence>MIKAEEVQLCEGEGMKALIIDDEPPVITVVKLLVDWKKYQIDTVFECVCAEQAMEVLEAERPEIILSDINLPGLSGLELVEKLRNGGSVAQVIFISAYDRFSYVQKAMQLDSVEYLLKPIERESVNRAVEKAVSRYRETAGRKEDAERLQAQNLFTVYMSSGRKPELFASFRSYLPWERERTDRNCRIGVVSLRHLSGENIAIFPIQAAAQEFLWKNRAGTAAVWGDSADIALFLSGGEEEDVRTSCLQLLSEIKKEFGLVLHAGISGTVPAPDGIEDAYREALDLAVSANLFCAEESAEFSLTPVPPATSVLWIEKVLFPVLDERNEERIGNTVAELSGHLERAGIVTIRQLENFRAMYNSQRSKWILAKQKELGETVLLPQDFRASFCLPDGRFSKEHFTGVLCADLRALREKFHAGSEAGSASELCRRAQAILKENYAEDISLEDLARRLGISQSYLSRTFKREIGANLIDYLTKIRTDAAEELLKSGMRTSDVAAAVGIPDPKYFSRVFKKVKGMSPSGYREFAKGGSA</sequence>
<dbReference type="InterPro" id="IPR001387">
    <property type="entry name" value="Cro/C1-type_HTH"/>
</dbReference>
<dbReference type="InterPro" id="IPR001789">
    <property type="entry name" value="Sig_transdc_resp-reg_receiver"/>
</dbReference>